<sequence length="86" mass="9744">MSLSPYDPDLRDRYLRRLGLPAVPVESSPPSAELLAVVHRAHVGRVPYENLEIQLGRPTSIDPTESARRIMASPGGVRRRRLRECW</sequence>
<dbReference type="InterPro" id="IPR001447">
    <property type="entry name" value="Arylamine_N-AcTrfase"/>
</dbReference>
<comment type="caution">
    <text evidence="2">The sequence shown here is derived from an EMBL/GenBank/DDBJ whole genome shotgun (WGS) entry which is preliminary data.</text>
</comment>
<dbReference type="Proteomes" id="UP000638648">
    <property type="component" value="Unassembled WGS sequence"/>
</dbReference>
<dbReference type="InterPro" id="IPR038765">
    <property type="entry name" value="Papain-like_cys_pep_sf"/>
</dbReference>
<gene>
    <name evidence="2" type="ORF">HEB94_003693</name>
</gene>
<comment type="similarity">
    <text evidence="1">Belongs to the arylamine N-acetyltransferase family.</text>
</comment>
<evidence type="ECO:0000313" key="3">
    <source>
        <dbReference type="Proteomes" id="UP000638648"/>
    </source>
</evidence>
<organism evidence="2 3">
    <name type="scientific">Actinopolymorpha pittospori</name>
    <dbReference type="NCBI Taxonomy" id="648752"/>
    <lineage>
        <taxon>Bacteria</taxon>
        <taxon>Bacillati</taxon>
        <taxon>Actinomycetota</taxon>
        <taxon>Actinomycetes</taxon>
        <taxon>Propionibacteriales</taxon>
        <taxon>Actinopolymorphaceae</taxon>
        <taxon>Actinopolymorpha</taxon>
    </lineage>
</organism>
<dbReference type="GO" id="GO:0016407">
    <property type="term" value="F:acetyltransferase activity"/>
    <property type="evidence" value="ECO:0007669"/>
    <property type="project" value="InterPro"/>
</dbReference>
<reference evidence="2" key="1">
    <citation type="submission" date="2020-10" db="EMBL/GenBank/DDBJ databases">
        <title>Sequencing the genomes of 1000 actinobacteria strains.</title>
        <authorList>
            <person name="Klenk H.-P."/>
        </authorList>
    </citation>
    <scope>NUCLEOTIDE SEQUENCE</scope>
    <source>
        <strain evidence="2">DSM 45354</strain>
    </source>
</reference>
<evidence type="ECO:0000256" key="1">
    <source>
        <dbReference type="ARBA" id="ARBA00006547"/>
    </source>
</evidence>
<evidence type="ECO:0000313" key="2">
    <source>
        <dbReference type="EMBL" id="MBE1606845.1"/>
    </source>
</evidence>
<dbReference type="Gene3D" id="3.30.2140.10">
    <property type="entry name" value="Arylamine N-acetyltransferase"/>
    <property type="match status" value="1"/>
</dbReference>
<protein>
    <submittedName>
        <fullName evidence="2">Arylamine N-acetyltransferase</fullName>
    </submittedName>
</protein>
<keyword evidence="3" id="KW-1185">Reference proteome</keyword>
<accession>A0A927MTX4</accession>
<proteinExistence type="inferred from homology"/>
<name>A0A927MTX4_9ACTN</name>
<dbReference type="EMBL" id="JADBEM010000001">
    <property type="protein sequence ID" value="MBE1606845.1"/>
    <property type="molecule type" value="Genomic_DNA"/>
</dbReference>
<dbReference type="SUPFAM" id="SSF54001">
    <property type="entry name" value="Cysteine proteinases"/>
    <property type="match status" value="1"/>
</dbReference>
<dbReference type="Pfam" id="PF00797">
    <property type="entry name" value="Acetyltransf_2"/>
    <property type="match status" value="1"/>
</dbReference>
<dbReference type="AlphaFoldDB" id="A0A927MTX4"/>